<evidence type="ECO:0000259" key="1">
    <source>
        <dbReference type="PROSITE" id="PS51724"/>
    </source>
</evidence>
<feature type="domain" description="SPOR" evidence="1">
    <location>
        <begin position="245"/>
        <end position="322"/>
    </location>
</feature>
<dbReference type="GO" id="GO:0042834">
    <property type="term" value="F:peptidoglycan binding"/>
    <property type="evidence" value="ECO:0007669"/>
    <property type="project" value="InterPro"/>
</dbReference>
<dbReference type="Pfam" id="PF05036">
    <property type="entry name" value="SPOR"/>
    <property type="match status" value="1"/>
</dbReference>
<evidence type="ECO:0000313" key="2">
    <source>
        <dbReference type="EMBL" id="QCX01812.1"/>
    </source>
</evidence>
<dbReference type="InterPro" id="IPR007730">
    <property type="entry name" value="SPOR-like_dom"/>
</dbReference>
<protein>
    <submittedName>
        <fullName evidence="2">SPOR domain-containing protein</fullName>
    </submittedName>
</protein>
<dbReference type="Gene3D" id="3.30.70.1070">
    <property type="entry name" value="Sporulation related repeat"/>
    <property type="match status" value="1"/>
</dbReference>
<reference evidence="2 3" key="1">
    <citation type="submission" date="2019-05" db="EMBL/GenBank/DDBJ databases">
        <title>Genome sequencing of F202Z8.</title>
        <authorList>
            <person name="Kwon Y.M."/>
        </authorList>
    </citation>
    <scope>NUCLEOTIDE SEQUENCE [LARGE SCALE GENOMIC DNA]</scope>
    <source>
        <strain evidence="2 3">F202Z8</strain>
    </source>
</reference>
<dbReference type="PROSITE" id="PS51724">
    <property type="entry name" value="SPOR"/>
    <property type="match status" value="1"/>
</dbReference>
<dbReference type="Proteomes" id="UP000310017">
    <property type="component" value="Chromosome"/>
</dbReference>
<accession>A0A5B7SUH7</accession>
<dbReference type="InterPro" id="IPR041268">
    <property type="entry name" value="HU-CCDC81_bac_2"/>
</dbReference>
<name>A0A5B7SUH7_9FLAO</name>
<dbReference type="Pfam" id="PF18175">
    <property type="entry name" value="HU-CCDC81_bac_2"/>
    <property type="match status" value="1"/>
</dbReference>
<sequence>MGVEHYLNELLYRYNCVVIPGFGAFLTQKKSAVLHKASNTFYPPTKILSFNKQLTSNDGLLVSYMAQAEKKGYEVMLRSVNETVKTWNTALQKGERLPLPNVGELWKNSEGKILFQPSEKVNYLTSSFGLAPFVSKPVTREVLKEEVVQLEEKIPFTITPEARKSTTIRPYLKYAAIFLLALSTGLAGYTTYQNGIESQQMAQEDAQEQVSKHIQEATFFDTSPLELPVLNLNIGGTTNKSSTTAKGQKVHHIIAGAFRFKTNADKKIRQLKRRGFNPSYIGTNKFGLYMVAYESFTDSEKALSTLKEIRQSHSKDAWLKSVR</sequence>
<dbReference type="Pfam" id="PF18174">
    <property type="entry name" value="HU-CCDC81_bac_1"/>
    <property type="match status" value="1"/>
</dbReference>
<organism evidence="2 3">
    <name type="scientific">Aggregatimonas sangjinii</name>
    <dbReference type="NCBI Taxonomy" id="2583587"/>
    <lineage>
        <taxon>Bacteria</taxon>
        <taxon>Pseudomonadati</taxon>
        <taxon>Bacteroidota</taxon>
        <taxon>Flavobacteriia</taxon>
        <taxon>Flavobacteriales</taxon>
        <taxon>Flavobacteriaceae</taxon>
        <taxon>Aggregatimonas</taxon>
    </lineage>
</organism>
<dbReference type="SUPFAM" id="SSF110997">
    <property type="entry name" value="Sporulation related repeat"/>
    <property type="match status" value="1"/>
</dbReference>
<evidence type="ECO:0000313" key="3">
    <source>
        <dbReference type="Proteomes" id="UP000310017"/>
    </source>
</evidence>
<dbReference type="InterPro" id="IPR036680">
    <property type="entry name" value="SPOR-like_sf"/>
</dbReference>
<dbReference type="EMBL" id="CP040710">
    <property type="protein sequence ID" value="QCX01812.1"/>
    <property type="molecule type" value="Genomic_DNA"/>
</dbReference>
<dbReference type="KEGG" id="asag:FGM00_17435"/>
<dbReference type="RefSeq" id="WP_138854149.1">
    <property type="nucleotide sequence ID" value="NZ_CP040710.1"/>
</dbReference>
<dbReference type="AlphaFoldDB" id="A0A5B7SUH7"/>
<keyword evidence="3" id="KW-1185">Reference proteome</keyword>
<dbReference type="OrthoDB" id="653949at2"/>
<gene>
    <name evidence="2" type="ORF">FGM00_17435</name>
</gene>
<dbReference type="InterPro" id="IPR040495">
    <property type="entry name" value="HU-CCDC81_bac_1"/>
</dbReference>
<proteinExistence type="predicted"/>